<evidence type="ECO:0000256" key="3">
    <source>
        <dbReference type="ARBA" id="ARBA00022490"/>
    </source>
</evidence>
<keyword evidence="7" id="KW-0238">DNA-binding</keyword>
<feature type="domain" description="Response regulatory" evidence="12">
    <location>
        <begin position="3"/>
        <end position="119"/>
    </location>
</feature>
<dbReference type="GO" id="GO:0000160">
    <property type="term" value="P:phosphorelay signal transduction system"/>
    <property type="evidence" value="ECO:0007669"/>
    <property type="project" value="UniProtKB-KW"/>
</dbReference>
<gene>
    <name evidence="13" type="ORF">ERS852498_03396</name>
</gene>
<evidence type="ECO:0000256" key="1">
    <source>
        <dbReference type="ARBA" id="ARBA00004496"/>
    </source>
</evidence>
<dbReference type="CDD" id="cd17536">
    <property type="entry name" value="REC_YesN-like"/>
    <property type="match status" value="1"/>
</dbReference>
<dbReference type="GO" id="GO:0043565">
    <property type="term" value="F:sequence-specific DNA binding"/>
    <property type="evidence" value="ECO:0007669"/>
    <property type="project" value="InterPro"/>
</dbReference>
<organism evidence="13 14">
    <name type="scientific">Fusicatenibacter saccharivorans</name>
    <dbReference type="NCBI Taxonomy" id="1150298"/>
    <lineage>
        <taxon>Bacteria</taxon>
        <taxon>Bacillati</taxon>
        <taxon>Bacillota</taxon>
        <taxon>Clostridia</taxon>
        <taxon>Lachnospirales</taxon>
        <taxon>Lachnospiraceae</taxon>
        <taxon>Fusicatenibacter</taxon>
    </lineage>
</organism>
<keyword evidence="4 10" id="KW-0597">Phosphoprotein</keyword>
<keyword evidence="3" id="KW-0963">Cytoplasm</keyword>
<evidence type="ECO:0000259" key="12">
    <source>
        <dbReference type="PROSITE" id="PS50110"/>
    </source>
</evidence>
<dbReference type="SUPFAM" id="SSF52172">
    <property type="entry name" value="CheY-like"/>
    <property type="match status" value="1"/>
</dbReference>
<protein>
    <recommendedName>
        <fullName evidence="2">Stage 0 sporulation protein A homolog</fullName>
    </recommendedName>
</protein>
<dbReference type="InterPro" id="IPR051552">
    <property type="entry name" value="HptR"/>
</dbReference>
<feature type="domain" description="HTH araC/xylS-type" evidence="11">
    <location>
        <begin position="405"/>
        <end position="504"/>
    </location>
</feature>
<evidence type="ECO:0000256" key="9">
    <source>
        <dbReference type="ARBA" id="ARBA00024867"/>
    </source>
</evidence>
<dbReference type="PROSITE" id="PS01124">
    <property type="entry name" value="HTH_ARAC_FAMILY_2"/>
    <property type="match status" value="1"/>
</dbReference>
<dbReference type="Pfam" id="PF00072">
    <property type="entry name" value="Response_reg"/>
    <property type="match status" value="1"/>
</dbReference>
<comment type="subcellular location">
    <subcellularLocation>
        <location evidence="1">Cytoplasm</location>
    </subcellularLocation>
</comment>
<dbReference type="SMART" id="SM00342">
    <property type="entry name" value="HTH_ARAC"/>
    <property type="match status" value="1"/>
</dbReference>
<sequence>MITILIVDDEKLERRGIRFLLKREEGEFQILEATNGKDALGVLESNHVDILFSDVKMPYMNGLELTKAVREDHPDMEIVIFSGYNDFSYAKEALRYGVVDYVLKPVDPEEFHKTFQRVMENISSKIEKKEQQEKKEDYLKKYFLLKYLYGGKEEDFVQFKKLTDGMEDDLSQFTRMVLVSASNGFFETEEEHFLMSLKEEVQREFHYVNLNSNESIFLFTEKYADYHGIVEKMYRFFAHQFDSECYFAVSEEIEDGKNLAEEFKVLEGMLEEQFYQPRQHLFFHGEKQEEKKADPAEDSEIMEQITKDIQYKDLPHLRQDFQRLEEKYRAHKQFSDMYVKFVFSGIMKELLDQMEGLDEKMLSKRVDRLYCCRNLNDVIAIVEEVLQEYEHCIQEQEDGFRSEVTTVKGYIYHHYKEKDLGAETLSAMVFLSPGYLSAVFKEETGMTLNRFIREVRMNKAKELLETTNMKISQIAKEVGFSNNSYFCRSFREFFGDTPEACRKGIAADEKTNTEVDPSI</sequence>
<evidence type="ECO:0000259" key="11">
    <source>
        <dbReference type="PROSITE" id="PS01124"/>
    </source>
</evidence>
<keyword evidence="5" id="KW-0902">Two-component regulatory system</keyword>
<dbReference type="Gene3D" id="3.40.50.2300">
    <property type="match status" value="1"/>
</dbReference>
<evidence type="ECO:0000256" key="8">
    <source>
        <dbReference type="ARBA" id="ARBA00023163"/>
    </source>
</evidence>
<evidence type="ECO:0000256" key="4">
    <source>
        <dbReference type="ARBA" id="ARBA00022553"/>
    </source>
</evidence>
<dbReference type="AlphaFoldDB" id="A0A174STV1"/>
<dbReference type="GO" id="GO:0003700">
    <property type="term" value="F:DNA-binding transcription factor activity"/>
    <property type="evidence" value="ECO:0007669"/>
    <property type="project" value="InterPro"/>
</dbReference>
<dbReference type="Proteomes" id="UP000095709">
    <property type="component" value="Unassembled WGS sequence"/>
</dbReference>
<evidence type="ECO:0000256" key="5">
    <source>
        <dbReference type="ARBA" id="ARBA00023012"/>
    </source>
</evidence>
<dbReference type="SUPFAM" id="SSF46689">
    <property type="entry name" value="Homeodomain-like"/>
    <property type="match status" value="1"/>
</dbReference>
<comment type="function">
    <text evidence="9">May play the central regulatory role in sporulation. It may be an element of the effector pathway responsible for the activation of sporulation genes in response to nutritional stress. Spo0A may act in concert with spo0H (a sigma factor) to control the expression of some genes that are critical to the sporulation process.</text>
</comment>
<dbReference type="Gene3D" id="1.10.10.60">
    <property type="entry name" value="Homeodomain-like"/>
    <property type="match status" value="2"/>
</dbReference>
<evidence type="ECO:0000313" key="14">
    <source>
        <dbReference type="Proteomes" id="UP000095709"/>
    </source>
</evidence>
<dbReference type="RefSeq" id="WP_055268286.1">
    <property type="nucleotide sequence ID" value="NZ_CZAL01000031.1"/>
</dbReference>
<keyword evidence="6" id="KW-0805">Transcription regulation</keyword>
<dbReference type="EMBL" id="CZAL01000031">
    <property type="protein sequence ID" value="CUQ01234.1"/>
    <property type="molecule type" value="Genomic_DNA"/>
</dbReference>
<evidence type="ECO:0000256" key="6">
    <source>
        <dbReference type="ARBA" id="ARBA00023015"/>
    </source>
</evidence>
<feature type="modified residue" description="4-aspartylphosphate" evidence="10">
    <location>
        <position position="54"/>
    </location>
</feature>
<dbReference type="PRINTS" id="PR00032">
    <property type="entry name" value="HTHARAC"/>
</dbReference>
<evidence type="ECO:0000256" key="7">
    <source>
        <dbReference type="ARBA" id="ARBA00023125"/>
    </source>
</evidence>
<dbReference type="GO" id="GO:0005737">
    <property type="term" value="C:cytoplasm"/>
    <property type="evidence" value="ECO:0007669"/>
    <property type="project" value="UniProtKB-SubCell"/>
</dbReference>
<dbReference type="PROSITE" id="PS50110">
    <property type="entry name" value="RESPONSE_REGULATORY"/>
    <property type="match status" value="1"/>
</dbReference>
<evidence type="ECO:0000313" key="13">
    <source>
        <dbReference type="EMBL" id="CUQ01234.1"/>
    </source>
</evidence>
<name>A0A174STV1_9FIRM</name>
<evidence type="ECO:0000256" key="10">
    <source>
        <dbReference type="PROSITE-ProRule" id="PRU00169"/>
    </source>
</evidence>
<keyword evidence="8" id="KW-0804">Transcription</keyword>
<evidence type="ECO:0000256" key="2">
    <source>
        <dbReference type="ARBA" id="ARBA00018672"/>
    </source>
</evidence>
<dbReference type="SMART" id="SM00448">
    <property type="entry name" value="REC"/>
    <property type="match status" value="1"/>
</dbReference>
<accession>A0A174STV1</accession>
<dbReference type="InterPro" id="IPR011006">
    <property type="entry name" value="CheY-like_superfamily"/>
</dbReference>
<dbReference type="InterPro" id="IPR020449">
    <property type="entry name" value="Tscrpt_reg_AraC-type_HTH"/>
</dbReference>
<dbReference type="PANTHER" id="PTHR42713:SF3">
    <property type="entry name" value="TRANSCRIPTIONAL REGULATORY PROTEIN HPTR"/>
    <property type="match status" value="1"/>
</dbReference>
<dbReference type="InterPro" id="IPR001789">
    <property type="entry name" value="Sig_transdc_resp-reg_receiver"/>
</dbReference>
<proteinExistence type="predicted"/>
<dbReference type="InterPro" id="IPR009057">
    <property type="entry name" value="Homeodomain-like_sf"/>
</dbReference>
<dbReference type="Pfam" id="PF12833">
    <property type="entry name" value="HTH_18"/>
    <property type="match status" value="1"/>
</dbReference>
<dbReference type="PANTHER" id="PTHR42713">
    <property type="entry name" value="HISTIDINE KINASE-RELATED"/>
    <property type="match status" value="1"/>
</dbReference>
<dbReference type="InterPro" id="IPR018060">
    <property type="entry name" value="HTH_AraC"/>
</dbReference>
<reference evidence="13 14" key="1">
    <citation type="submission" date="2015-09" db="EMBL/GenBank/DDBJ databases">
        <authorList>
            <consortium name="Pathogen Informatics"/>
        </authorList>
    </citation>
    <scope>NUCLEOTIDE SEQUENCE [LARGE SCALE GENOMIC DNA]</scope>
    <source>
        <strain evidence="13 14">2789STDY5834885</strain>
    </source>
</reference>